<feature type="transmembrane region" description="Helical" evidence="7">
    <location>
        <begin position="103"/>
        <end position="124"/>
    </location>
</feature>
<comment type="similarity">
    <text evidence="2">Belongs to the peptidase S54 family.</text>
</comment>
<dbReference type="Pfam" id="PF12122">
    <property type="entry name" value="Rhomboid_N"/>
    <property type="match status" value="1"/>
</dbReference>
<feature type="transmembrane region" description="Helical" evidence="7">
    <location>
        <begin position="245"/>
        <end position="266"/>
    </location>
</feature>
<comment type="subcellular location">
    <subcellularLocation>
        <location evidence="1">Membrane</location>
        <topology evidence="1">Multi-pass membrane protein</topology>
    </subcellularLocation>
</comment>
<evidence type="ECO:0000259" key="8">
    <source>
        <dbReference type="Pfam" id="PF01694"/>
    </source>
</evidence>
<name>A0A517MF81_9BACT</name>
<keyword evidence="4 10" id="KW-0378">Hydrolase</keyword>
<dbReference type="InterPro" id="IPR022764">
    <property type="entry name" value="Peptidase_S54_rhomboid_dom"/>
</dbReference>
<organism evidence="10 11">
    <name type="scientific">Roseimaritima multifibrata</name>
    <dbReference type="NCBI Taxonomy" id="1930274"/>
    <lineage>
        <taxon>Bacteria</taxon>
        <taxon>Pseudomonadati</taxon>
        <taxon>Planctomycetota</taxon>
        <taxon>Planctomycetia</taxon>
        <taxon>Pirellulales</taxon>
        <taxon>Pirellulaceae</taxon>
        <taxon>Roseimaritima</taxon>
    </lineage>
</organism>
<evidence type="ECO:0000256" key="1">
    <source>
        <dbReference type="ARBA" id="ARBA00004141"/>
    </source>
</evidence>
<gene>
    <name evidence="10" type="primary">glpG</name>
    <name evidence="10" type="ORF">FF011L_23190</name>
</gene>
<dbReference type="Proteomes" id="UP000320672">
    <property type="component" value="Chromosome"/>
</dbReference>
<dbReference type="SUPFAM" id="SSF144091">
    <property type="entry name" value="Rhomboid-like"/>
    <property type="match status" value="1"/>
</dbReference>
<dbReference type="AlphaFoldDB" id="A0A517MF81"/>
<evidence type="ECO:0000259" key="9">
    <source>
        <dbReference type="Pfam" id="PF12122"/>
    </source>
</evidence>
<keyword evidence="5 7" id="KW-1133">Transmembrane helix</keyword>
<dbReference type="Gene3D" id="3.30.70.2350">
    <property type="match status" value="1"/>
</dbReference>
<evidence type="ECO:0000313" key="11">
    <source>
        <dbReference type="Proteomes" id="UP000320672"/>
    </source>
</evidence>
<dbReference type="InterPro" id="IPR022732">
    <property type="entry name" value="Peptidase_S54_GlpG_N"/>
</dbReference>
<dbReference type="InterPro" id="IPR050925">
    <property type="entry name" value="Rhomboid_protease_S54"/>
</dbReference>
<evidence type="ECO:0000256" key="3">
    <source>
        <dbReference type="ARBA" id="ARBA00022692"/>
    </source>
</evidence>
<dbReference type="EMBL" id="CP036262">
    <property type="protein sequence ID" value="QDS93549.1"/>
    <property type="molecule type" value="Genomic_DNA"/>
</dbReference>
<dbReference type="GO" id="GO:0016020">
    <property type="term" value="C:membrane"/>
    <property type="evidence" value="ECO:0007669"/>
    <property type="project" value="UniProtKB-SubCell"/>
</dbReference>
<feature type="domain" description="Peptidase S54 GlpG peptidase N-terminal" evidence="9">
    <location>
        <begin position="1"/>
        <end position="75"/>
    </location>
</feature>
<dbReference type="PANTHER" id="PTHR43731:SF14">
    <property type="entry name" value="PRESENILIN-ASSOCIATED RHOMBOID-LIKE PROTEIN, MITOCHONDRIAL"/>
    <property type="match status" value="1"/>
</dbReference>
<accession>A0A517MF81</accession>
<feature type="transmembrane region" description="Helical" evidence="7">
    <location>
        <begin position="278"/>
        <end position="298"/>
    </location>
</feature>
<evidence type="ECO:0000256" key="4">
    <source>
        <dbReference type="ARBA" id="ARBA00022801"/>
    </source>
</evidence>
<keyword evidence="6 7" id="KW-0472">Membrane</keyword>
<keyword evidence="3 7" id="KW-0812">Transmembrane</keyword>
<dbReference type="EC" id="3.4.21.105" evidence="10"/>
<dbReference type="KEGG" id="rml:FF011L_23190"/>
<feature type="domain" description="Peptidase S54 rhomboid" evidence="8">
    <location>
        <begin position="180"/>
        <end position="319"/>
    </location>
</feature>
<evidence type="ECO:0000256" key="6">
    <source>
        <dbReference type="ARBA" id="ARBA00023136"/>
    </source>
</evidence>
<feature type="transmembrane region" description="Helical" evidence="7">
    <location>
        <begin position="220"/>
        <end position="239"/>
    </location>
</feature>
<evidence type="ECO:0000313" key="10">
    <source>
        <dbReference type="EMBL" id="QDS93549.1"/>
    </source>
</evidence>
<dbReference type="GO" id="GO:0004252">
    <property type="term" value="F:serine-type endopeptidase activity"/>
    <property type="evidence" value="ECO:0007669"/>
    <property type="project" value="InterPro"/>
</dbReference>
<evidence type="ECO:0000256" key="7">
    <source>
        <dbReference type="SAM" id="Phobius"/>
    </source>
</evidence>
<dbReference type="Pfam" id="PF01694">
    <property type="entry name" value="Rhomboid"/>
    <property type="match status" value="1"/>
</dbReference>
<dbReference type="PANTHER" id="PTHR43731">
    <property type="entry name" value="RHOMBOID PROTEASE"/>
    <property type="match status" value="1"/>
</dbReference>
<feature type="transmembrane region" description="Helical" evidence="7">
    <location>
        <begin position="304"/>
        <end position="324"/>
    </location>
</feature>
<feature type="transmembrane region" description="Helical" evidence="7">
    <location>
        <begin position="190"/>
        <end position="213"/>
    </location>
</feature>
<dbReference type="GO" id="GO:0006508">
    <property type="term" value="P:proteolysis"/>
    <property type="evidence" value="ECO:0007669"/>
    <property type="project" value="UniProtKB-KW"/>
</dbReference>
<evidence type="ECO:0000256" key="2">
    <source>
        <dbReference type="ARBA" id="ARBA00009045"/>
    </source>
</evidence>
<dbReference type="InterPro" id="IPR035952">
    <property type="entry name" value="Rhomboid-like_sf"/>
</dbReference>
<keyword evidence="10" id="KW-0645">Protease</keyword>
<dbReference type="RefSeq" id="WP_218933134.1">
    <property type="nucleotide sequence ID" value="NZ_CP036262.1"/>
</dbReference>
<reference evidence="10 11" key="1">
    <citation type="submission" date="2019-02" db="EMBL/GenBank/DDBJ databases">
        <title>Deep-cultivation of Planctomycetes and their phenomic and genomic characterization uncovers novel biology.</title>
        <authorList>
            <person name="Wiegand S."/>
            <person name="Jogler M."/>
            <person name="Boedeker C."/>
            <person name="Pinto D."/>
            <person name="Vollmers J."/>
            <person name="Rivas-Marin E."/>
            <person name="Kohn T."/>
            <person name="Peeters S.H."/>
            <person name="Heuer A."/>
            <person name="Rast P."/>
            <person name="Oberbeckmann S."/>
            <person name="Bunk B."/>
            <person name="Jeske O."/>
            <person name="Meyerdierks A."/>
            <person name="Storesund J.E."/>
            <person name="Kallscheuer N."/>
            <person name="Luecker S."/>
            <person name="Lage O.M."/>
            <person name="Pohl T."/>
            <person name="Merkel B.J."/>
            <person name="Hornburger P."/>
            <person name="Mueller R.-W."/>
            <person name="Bruemmer F."/>
            <person name="Labrenz M."/>
            <person name="Spormann A.M."/>
            <person name="Op den Camp H."/>
            <person name="Overmann J."/>
            <person name="Amann R."/>
            <person name="Jetten M.S.M."/>
            <person name="Mascher T."/>
            <person name="Medema M.H."/>
            <person name="Devos D.P."/>
            <person name="Kaster A.-K."/>
            <person name="Ovreas L."/>
            <person name="Rohde M."/>
            <person name="Galperin M.Y."/>
            <person name="Jogler C."/>
        </authorList>
    </citation>
    <scope>NUCLEOTIDE SEQUENCE [LARGE SCALE GENOMIC DNA]</scope>
    <source>
        <strain evidence="10 11">FF011L</strain>
    </source>
</reference>
<proteinExistence type="inferred from homology"/>
<protein>
    <submittedName>
        <fullName evidence="10">Rhomboid protease GlpG</fullName>
        <ecNumber evidence="10">3.4.21.105</ecNumber>
    </submittedName>
</protein>
<sequence length="327" mass="35970">MRKFGTLANQELAQKLTDYLLIQQIVVSAEESSQGTWDMWVRDEDKLPIARGVMDRFLSDPNAAEFQQASQQAKQIRKLQAAEAQRRAKLVRKMPQGAGPGMFLSRPIPVTIGVIVIAIIASLLTKFGEIRGGLAYRIVDGNVVVQDEPFGLKLYRAMMMVDPLDYRYTDNKDPLAEIRKGQVWRLITPIFLHGSIMHLAFNMLAMYSLGGIIERLHGSWVLLLLTLGTGAIASLVQAFTPAALGGSPIALGASGAIFGLFGYLWVRPMLEPMFPIRIPQSSVVMIMGWMFLCMTPIIPNVANAAHVGGLLAGIAVVPLAIKFWPVR</sequence>
<dbReference type="InterPro" id="IPR038236">
    <property type="entry name" value="GlpG_N_sf"/>
</dbReference>
<dbReference type="Gene3D" id="1.20.1540.10">
    <property type="entry name" value="Rhomboid-like"/>
    <property type="match status" value="1"/>
</dbReference>
<keyword evidence="11" id="KW-1185">Reference proteome</keyword>
<evidence type="ECO:0000256" key="5">
    <source>
        <dbReference type="ARBA" id="ARBA00022989"/>
    </source>
</evidence>